<keyword evidence="3" id="KW-1185">Reference proteome</keyword>
<comment type="caution">
    <text evidence="2">The sequence shown here is derived from an EMBL/GenBank/DDBJ whole genome shotgun (WGS) entry which is preliminary data.</text>
</comment>
<dbReference type="Proteomes" id="UP000467841">
    <property type="component" value="Unassembled WGS sequence"/>
</dbReference>
<organism evidence="2 3">
    <name type="scientific">Microthlaspi erraticum</name>
    <dbReference type="NCBI Taxonomy" id="1685480"/>
    <lineage>
        <taxon>Eukaryota</taxon>
        <taxon>Viridiplantae</taxon>
        <taxon>Streptophyta</taxon>
        <taxon>Embryophyta</taxon>
        <taxon>Tracheophyta</taxon>
        <taxon>Spermatophyta</taxon>
        <taxon>Magnoliopsida</taxon>
        <taxon>eudicotyledons</taxon>
        <taxon>Gunneridae</taxon>
        <taxon>Pentapetalae</taxon>
        <taxon>rosids</taxon>
        <taxon>malvids</taxon>
        <taxon>Brassicales</taxon>
        <taxon>Brassicaceae</taxon>
        <taxon>Coluteocarpeae</taxon>
        <taxon>Microthlaspi</taxon>
    </lineage>
</organism>
<feature type="region of interest" description="Disordered" evidence="1">
    <location>
        <begin position="1"/>
        <end position="55"/>
    </location>
</feature>
<evidence type="ECO:0000313" key="3">
    <source>
        <dbReference type="Proteomes" id="UP000467841"/>
    </source>
</evidence>
<protein>
    <submittedName>
        <fullName evidence="2">Uncharacterized protein</fullName>
    </submittedName>
</protein>
<feature type="compositionally biased region" description="Basic and acidic residues" evidence="1">
    <location>
        <begin position="21"/>
        <end position="34"/>
    </location>
</feature>
<reference evidence="2" key="1">
    <citation type="submission" date="2020-01" db="EMBL/GenBank/DDBJ databases">
        <authorList>
            <person name="Mishra B."/>
        </authorList>
    </citation>
    <scope>NUCLEOTIDE SEQUENCE [LARGE SCALE GENOMIC DNA]</scope>
</reference>
<feature type="compositionally biased region" description="Basic residues" evidence="1">
    <location>
        <begin position="1"/>
        <end position="14"/>
    </location>
</feature>
<evidence type="ECO:0000256" key="1">
    <source>
        <dbReference type="SAM" id="MobiDB-lite"/>
    </source>
</evidence>
<feature type="compositionally biased region" description="Basic residues" evidence="1">
    <location>
        <begin position="35"/>
        <end position="51"/>
    </location>
</feature>
<proteinExistence type="predicted"/>
<accession>A0A6D2L2N3</accession>
<name>A0A6D2L2N3_9BRAS</name>
<dbReference type="EMBL" id="CACVBM020001840">
    <property type="protein sequence ID" value="CAA7060851.1"/>
    <property type="molecule type" value="Genomic_DNA"/>
</dbReference>
<gene>
    <name evidence="2" type="ORF">MERR_LOCUS48087</name>
</gene>
<sequence length="103" mass="12076">MSSPRRHRSRHHTRSSGLVITRDRAVSSSHEIERSRHHTSPRRHRSRHHMRSSGLVITRVREDTDLVITRDRAVSSSHEPNKTNLVEARIRENHHGNLFSLTR</sequence>
<dbReference type="AlphaFoldDB" id="A0A6D2L2N3"/>
<evidence type="ECO:0000313" key="2">
    <source>
        <dbReference type="EMBL" id="CAA7060851.1"/>
    </source>
</evidence>